<evidence type="ECO:0000313" key="3">
    <source>
        <dbReference type="EMBL" id="KAF2437288.1"/>
    </source>
</evidence>
<evidence type="ECO:0000313" key="4">
    <source>
        <dbReference type="Proteomes" id="UP000799764"/>
    </source>
</evidence>
<gene>
    <name evidence="3" type="ORF">P171DRAFT_425554</name>
</gene>
<reference evidence="3" key="1">
    <citation type="journal article" date="2020" name="Stud. Mycol.">
        <title>101 Dothideomycetes genomes: a test case for predicting lifestyles and emergence of pathogens.</title>
        <authorList>
            <person name="Haridas S."/>
            <person name="Albert R."/>
            <person name="Binder M."/>
            <person name="Bloem J."/>
            <person name="Labutti K."/>
            <person name="Salamov A."/>
            <person name="Andreopoulos B."/>
            <person name="Baker S."/>
            <person name="Barry K."/>
            <person name="Bills G."/>
            <person name="Bluhm B."/>
            <person name="Cannon C."/>
            <person name="Castanera R."/>
            <person name="Culley D."/>
            <person name="Daum C."/>
            <person name="Ezra D."/>
            <person name="Gonzalez J."/>
            <person name="Henrissat B."/>
            <person name="Kuo A."/>
            <person name="Liang C."/>
            <person name="Lipzen A."/>
            <person name="Lutzoni F."/>
            <person name="Magnuson J."/>
            <person name="Mondo S."/>
            <person name="Nolan M."/>
            <person name="Ohm R."/>
            <person name="Pangilinan J."/>
            <person name="Park H.-J."/>
            <person name="Ramirez L."/>
            <person name="Alfaro M."/>
            <person name="Sun H."/>
            <person name="Tritt A."/>
            <person name="Yoshinaga Y."/>
            <person name="Zwiers L.-H."/>
            <person name="Turgeon B."/>
            <person name="Goodwin S."/>
            <person name="Spatafora J."/>
            <person name="Crous P."/>
            <person name="Grigoriev I."/>
        </authorList>
    </citation>
    <scope>NUCLEOTIDE SEQUENCE</scope>
    <source>
        <strain evidence="3">CBS 690.94</strain>
    </source>
</reference>
<accession>A0A9P4U5N8</accession>
<dbReference type="InterPro" id="IPR050300">
    <property type="entry name" value="GDXG_lipolytic_enzyme"/>
</dbReference>
<protein>
    <submittedName>
        <fullName evidence="3">Alpha/beta-hydrolase</fullName>
    </submittedName>
</protein>
<dbReference type="InterPro" id="IPR029058">
    <property type="entry name" value="AB_hydrolase_fold"/>
</dbReference>
<name>A0A9P4U5N8_9PLEO</name>
<dbReference type="OrthoDB" id="3669279at2759"/>
<feature type="domain" description="Peptidase S9 prolyl oligopeptidase catalytic" evidence="2">
    <location>
        <begin position="118"/>
        <end position="260"/>
    </location>
</feature>
<dbReference type="Pfam" id="PF00326">
    <property type="entry name" value="Peptidase_S9"/>
    <property type="match status" value="1"/>
</dbReference>
<proteinExistence type="predicted"/>
<dbReference type="EMBL" id="MU001517">
    <property type="protein sequence ID" value="KAF2437288.1"/>
    <property type="molecule type" value="Genomic_DNA"/>
</dbReference>
<comment type="caution">
    <text evidence="3">The sequence shown here is derived from an EMBL/GenBank/DDBJ whole genome shotgun (WGS) entry which is preliminary data.</text>
</comment>
<dbReference type="GO" id="GO:0006508">
    <property type="term" value="P:proteolysis"/>
    <property type="evidence" value="ECO:0007669"/>
    <property type="project" value="InterPro"/>
</dbReference>
<sequence>MAIPASLLNATNAFPLWDTEPMTDAFTLTHPDNHAVVTHVSRPWLFHFAPPHPSPTARGVLIIPGGGYTQLMIDREGTAIATWLTTLNLPAFLLLHRFPSSTTPPQAPLDDAHRALALIHTHNLAPHGLGLCGLSSGGHLAAALLAAYPPSWTPPNPADVSPKFDFAIIAYAPISTNAKGRTVVAGKPPLEPPQKQALYNALQPDVQLRDNPPPTFIVYAGTDEVVPVANAYRLAQALGGKGGMVELHVFGDAPHGFGVDSVGLPVAAWPGLCEGWMRQVGVLG</sequence>
<organism evidence="3 4">
    <name type="scientific">Karstenula rhodostoma CBS 690.94</name>
    <dbReference type="NCBI Taxonomy" id="1392251"/>
    <lineage>
        <taxon>Eukaryota</taxon>
        <taxon>Fungi</taxon>
        <taxon>Dikarya</taxon>
        <taxon>Ascomycota</taxon>
        <taxon>Pezizomycotina</taxon>
        <taxon>Dothideomycetes</taxon>
        <taxon>Pleosporomycetidae</taxon>
        <taxon>Pleosporales</taxon>
        <taxon>Massarineae</taxon>
        <taxon>Didymosphaeriaceae</taxon>
        <taxon>Karstenula</taxon>
    </lineage>
</organism>
<dbReference type="PANTHER" id="PTHR48081:SF6">
    <property type="entry name" value="PEPTIDASE S9 PROLYL OLIGOPEPTIDASE CATALYTIC DOMAIN-CONTAINING PROTEIN"/>
    <property type="match status" value="1"/>
</dbReference>
<dbReference type="Proteomes" id="UP000799764">
    <property type="component" value="Unassembled WGS sequence"/>
</dbReference>
<evidence type="ECO:0000259" key="2">
    <source>
        <dbReference type="Pfam" id="PF00326"/>
    </source>
</evidence>
<keyword evidence="1" id="KW-0378">Hydrolase</keyword>
<dbReference type="InterPro" id="IPR001375">
    <property type="entry name" value="Peptidase_S9_cat"/>
</dbReference>
<dbReference type="SUPFAM" id="SSF53474">
    <property type="entry name" value="alpha/beta-Hydrolases"/>
    <property type="match status" value="1"/>
</dbReference>
<dbReference type="GO" id="GO:0008236">
    <property type="term" value="F:serine-type peptidase activity"/>
    <property type="evidence" value="ECO:0007669"/>
    <property type="project" value="InterPro"/>
</dbReference>
<keyword evidence="4" id="KW-1185">Reference proteome</keyword>
<dbReference type="Gene3D" id="3.40.50.1820">
    <property type="entry name" value="alpha/beta hydrolase"/>
    <property type="match status" value="1"/>
</dbReference>
<dbReference type="PANTHER" id="PTHR48081">
    <property type="entry name" value="AB HYDROLASE SUPERFAMILY PROTEIN C4A8.06C"/>
    <property type="match status" value="1"/>
</dbReference>
<evidence type="ECO:0000256" key="1">
    <source>
        <dbReference type="ARBA" id="ARBA00022801"/>
    </source>
</evidence>
<dbReference type="AlphaFoldDB" id="A0A9P4U5N8"/>